<reference evidence="1 2" key="1">
    <citation type="submission" date="2016-01" db="EMBL/GenBank/DDBJ databases">
        <title>Genome sequence of the yeast Holleya sinecauda.</title>
        <authorList>
            <person name="Dietrich F.S."/>
        </authorList>
    </citation>
    <scope>NUCLEOTIDE SEQUENCE [LARGE SCALE GENOMIC DNA]</scope>
    <source>
        <strain evidence="1 2">ATCC 58844</strain>
    </source>
</reference>
<dbReference type="GeneID" id="28725062"/>
<organism evidence="1 2">
    <name type="scientific">Eremothecium sinecaudum</name>
    <dbReference type="NCBI Taxonomy" id="45286"/>
    <lineage>
        <taxon>Eukaryota</taxon>
        <taxon>Fungi</taxon>
        <taxon>Dikarya</taxon>
        <taxon>Ascomycota</taxon>
        <taxon>Saccharomycotina</taxon>
        <taxon>Saccharomycetes</taxon>
        <taxon>Saccharomycetales</taxon>
        <taxon>Saccharomycetaceae</taxon>
        <taxon>Eremothecium</taxon>
    </lineage>
</organism>
<evidence type="ECO:0000313" key="1">
    <source>
        <dbReference type="EMBL" id="AMD21757.1"/>
    </source>
</evidence>
<protein>
    <submittedName>
        <fullName evidence="1">HFL099Cp</fullName>
    </submittedName>
</protein>
<accession>A0A0X8HUG3</accession>
<name>A0A0X8HUG3_9SACH</name>
<proteinExistence type="predicted"/>
<dbReference type="OrthoDB" id="4041975at2759"/>
<evidence type="ECO:0000313" key="2">
    <source>
        <dbReference type="Proteomes" id="UP000243052"/>
    </source>
</evidence>
<sequence>MDVFKHTLIDKYWHYEGQLLDWTRKIPFLQQYTNNPISSRITLFLLLMGSLAFVNELYITIEMAFVQKETYQELRQRKLDEALRDHKLIVDDTFHGKEFLDEKSGIVIEEFESMANFFAKPVHVAHLFVRCTVKSSSINESDLPGEMTFHVEFSPEEYEMQRRTEFGTSLEVLRRKLYHLFKDTDSYRRLEKDHNVSFSISKNVKIFNTFDEELNTDLDDIQLCFLKLETGDTICCEFTL</sequence>
<dbReference type="Proteomes" id="UP000243052">
    <property type="component" value="Chromosome vi"/>
</dbReference>
<gene>
    <name evidence="1" type="ORF">AW171_hschr63728</name>
</gene>
<dbReference type="AlphaFoldDB" id="A0A0X8HUG3"/>
<dbReference type="EMBL" id="CP014246">
    <property type="protein sequence ID" value="AMD21757.1"/>
    <property type="molecule type" value="Genomic_DNA"/>
</dbReference>
<keyword evidence="2" id="KW-1185">Reference proteome</keyword>
<dbReference type="RefSeq" id="XP_017988753.1">
    <property type="nucleotide sequence ID" value="XM_018133121.1"/>
</dbReference>